<comment type="function">
    <text evidence="2">Plays an essential role in initiation of the G0 program by preventing the degradation of specific nutrient-regulated mRNAs via the 5'-3' mRNA decay pathway.</text>
</comment>
<comment type="similarity">
    <text evidence="1 2">Belongs to the endosulfine family.</text>
</comment>
<evidence type="ECO:0000313" key="5">
    <source>
        <dbReference type="Proteomes" id="UP000310189"/>
    </source>
</evidence>
<gene>
    <name evidence="4" type="ORF">E3P99_02188</name>
</gene>
<reference evidence="4 5" key="1">
    <citation type="submission" date="2019-03" db="EMBL/GenBank/DDBJ databases">
        <title>Sequencing 23 genomes of Wallemia ichthyophaga.</title>
        <authorList>
            <person name="Gostincar C."/>
        </authorList>
    </citation>
    <scope>NUCLEOTIDE SEQUENCE [LARGE SCALE GENOMIC DNA]</scope>
    <source>
        <strain evidence="4 5">EXF-5753</strain>
    </source>
</reference>
<feature type="region of interest" description="Disordered" evidence="3">
    <location>
        <begin position="14"/>
        <end position="35"/>
    </location>
</feature>
<protein>
    <recommendedName>
        <fullName evidence="2">mRNA stability protein</fullName>
    </recommendedName>
</protein>
<dbReference type="Proteomes" id="UP000310189">
    <property type="component" value="Unassembled WGS sequence"/>
</dbReference>
<proteinExistence type="inferred from homology"/>
<comment type="caution">
    <text evidence="4">The sequence shown here is derived from an EMBL/GenBank/DDBJ whole genome shotgun (WGS) entry which is preliminary data.</text>
</comment>
<organism evidence="4 5">
    <name type="scientific">Wallemia hederae</name>
    <dbReference type="NCBI Taxonomy" id="1540922"/>
    <lineage>
        <taxon>Eukaryota</taxon>
        <taxon>Fungi</taxon>
        <taxon>Dikarya</taxon>
        <taxon>Basidiomycota</taxon>
        <taxon>Wallemiomycotina</taxon>
        <taxon>Wallemiomycetes</taxon>
        <taxon>Wallemiales</taxon>
        <taxon>Wallemiaceae</taxon>
        <taxon>Wallemia</taxon>
    </lineage>
</organism>
<dbReference type="OrthoDB" id="5949865at2759"/>
<dbReference type="InterPro" id="IPR006760">
    <property type="entry name" value="Endosulphine"/>
</dbReference>
<name>A0A4T0FLM3_9BASI</name>
<evidence type="ECO:0000256" key="3">
    <source>
        <dbReference type="SAM" id="MobiDB-lite"/>
    </source>
</evidence>
<dbReference type="AlphaFoldDB" id="A0A4T0FLM3"/>
<keyword evidence="5" id="KW-1185">Reference proteome</keyword>
<evidence type="ECO:0000256" key="1">
    <source>
        <dbReference type="ARBA" id="ARBA00010520"/>
    </source>
</evidence>
<accession>A0A4T0FLM3</accession>
<feature type="compositionally biased region" description="Basic and acidic residues" evidence="3">
    <location>
        <begin position="89"/>
        <end position="98"/>
    </location>
</feature>
<dbReference type="EMBL" id="SPNW01000029">
    <property type="protein sequence ID" value="TIA89219.1"/>
    <property type="molecule type" value="Genomic_DNA"/>
</dbReference>
<evidence type="ECO:0000256" key="2">
    <source>
        <dbReference type="RuleBase" id="RU363120"/>
    </source>
</evidence>
<feature type="compositionally biased region" description="Low complexity" evidence="3">
    <location>
        <begin position="70"/>
        <end position="85"/>
    </location>
</feature>
<feature type="region of interest" description="Disordered" evidence="3">
    <location>
        <begin position="48"/>
        <end position="98"/>
    </location>
</feature>
<dbReference type="Pfam" id="PF04667">
    <property type="entry name" value="Endosulfine"/>
    <property type="match status" value="1"/>
</dbReference>
<sequence>MSDLKAQEDQLKAKFGALKPKKGAPGALLGANKGRQYFDSGDYAMEQAGVKTSSQPVGTAIPKPETIPHSSPSTNSNNLSSSPNSGQVPKERRGSGEV</sequence>
<evidence type="ECO:0000313" key="4">
    <source>
        <dbReference type="EMBL" id="TIA89219.1"/>
    </source>
</evidence>